<evidence type="ECO:0000259" key="3">
    <source>
        <dbReference type="PROSITE" id="PS51352"/>
    </source>
</evidence>
<gene>
    <name evidence="4" type="ORF">J3U87_30725</name>
</gene>
<evidence type="ECO:0000313" key="4">
    <source>
        <dbReference type="EMBL" id="QTD49979.1"/>
    </source>
</evidence>
<dbReference type="PROSITE" id="PS00194">
    <property type="entry name" value="THIOREDOXIN_1"/>
    <property type="match status" value="1"/>
</dbReference>
<dbReference type="RefSeq" id="WP_237379610.1">
    <property type="nucleotide sequence ID" value="NZ_CP071793.1"/>
</dbReference>
<keyword evidence="5" id="KW-1185">Reference proteome</keyword>
<reference evidence="4" key="1">
    <citation type="submission" date="2021-03" db="EMBL/GenBank/DDBJ databases">
        <title>Acanthopleuribacteraceae sp. M133.</title>
        <authorList>
            <person name="Wang G."/>
        </authorList>
    </citation>
    <scope>NUCLEOTIDE SEQUENCE</scope>
    <source>
        <strain evidence="4">M133</strain>
    </source>
</reference>
<accession>A0A8A4TIX7</accession>
<organism evidence="4 5">
    <name type="scientific">Sulfidibacter corallicola</name>
    <dbReference type="NCBI Taxonomy" id="2818388"/>
    <lineage>
        <taxon>Bacteria</taxon>
        <taxon>Pseudomonadati</taxon>
        <taxon>Acidobacteriota</taxon>
        <taxon>Holophagae</taxon>
        <taxon>Acanthopleuribacterales</taxon>
        <taxon>Acanthopleuribacteraceae</taxon>
        <taxon>Sulfidibacter</taxon>
    </lineage>
</organism>
<dbReference type="InterPro" id="IPR013766">
    <property type="entry name" value="Thioredoxin_domain"/>
</dbReference>
<dbReference type="InterPro" id="IPR036249">
    <property type="entry name" value="Thioredoxin-like_sf"/>
</dbReference>
<proteinExistence type="predicted"/>
<evidence type="ECO:0000313" key="5">
    <source>
        <dbReference type="Proteomes" id="UP000663929"/>
    </source>
</evidence>
<keyword evidence="2" id="KW-0175">Coiled coil</keyword>
<dbReference type="EMBL" id="CP071793">
    <property type="protein sequence ID" value="QTD49979.1"/>
    <property type="molecule type" value="Genomic_DNA"/>
</dbReference>
<dbReference type="AlphaFoldDB" id="A0A8A4TIX7"/>
<dbReference type="KEGG" id="scor:J3U87_30725"/>
<dbReference type="Pfam" id="PF00578">
    <property type="entry name" value="AhpC-TSA"/>
    <property type="match status" value="1"/>
</dbReference>
<dbReference type="GO" id="GO:0016491">
    <property type="term" value="F:oxidoreductase activity"/>
    <property type="evidence" value="ECO:0007669"/>
    <property type="project" value="InterPro"/>
</dbReference>
<feature type="domain" description="Thioredoxin" evidence="3">
    <location>
        <begin position="80"/>
        <end position="215"/>
    </location>
</feature>
<dbReference type="GO" id="GO:0016209">
    <property type="term" value="F:antioxidant activity"/>
    <property type="evidence" value="ECO:0007669"/>
    <property type="project" value="InterPro"/>
</dbReference>
<dbReference type="PROSITE" id="PS51352">
    <property type="entry name" value="THIOREDOXIN_2"/>
    <property type="match status" value="1"/>
</dbReference>
<keyword evidence="1" id="KW-0676">Redox-active center</keyword>
<name>A0A8A4TIX7_SULCO</name>
<dbReference type="SUPFAM" id="SSF52833">
    <property type="entry name" value="Thioredoxin-like"/>
    <property type="match status" value="1"/>
</dbReference>
<dbReference type="PANTHER" id="PTHR42852">
    <property type="entry name" value="THIOL:DISULFIDE INTERCHANGE PROTEIN DSBE"/>
    <property type="match status" value="1"/>
</dbReference>
<evidence type="ECO:0000256" key="2">
    <source>
        <dbReference type="SAM" id="Coils"/>
    </source>
</evidence>
<protein>
    <submittedName>
        <fullName evidence="4">TlpA family protein disulfide reductase</fullName>
    </submittedName>
</protein>
<dbReference type="PROSITE" id="PS51257">
    <property type="entry name" value="PROKAR_LIPOPROTEIN"/>
    <property type="match status" value="1"/>
</dbReference>
<dbReference type="Proteomes" id="UP000663929">
    <property type="component" value="Chromosome"/>
</dbReference>
<evidence type="ECO:0000256" key="1">
    <source>
        <dbReference type="ARBA" id="ARBA00023284"/>
    </source>
</evidence>
<dbReference type="InterPro" id="IPR000866">
    <property type="entry name" value="AhpC/TSA"/>
</dbReference>
<feature type="coiled-coil region" evidence="2">
    <location>
        <begin position="30"/>
        <end position="69"/>
    </location>
</feature>
<dbReference type="Gene3D" id="3.40.30.10">
    <property type="entry name" value="Glutaredoxin"/>
    <property type="match status" value="1"/>
</dbReference>
<dbReference type="CDD" id="cd02966">
    <property type="entry name" value="TlpA_like_family"/>
    <property type="match status" value="1"/>
</dbReference>
<dbReference type="InterPro" id="IPR050553">
    <property type="entry name" value="Thioredoxin_ResA/DsbE_sf"/>
</dbReference>
<dbReference type="PANTHER" id="PTHR42852:SF13">
    <property type="entry name" value="PROTEIN DIPZ"/>
    <property type="match status" value="1"/>
</dbReference>
<dbReference type="InterPro" id="IPR017937">
    <property type="entry name" value="Thioredoxin_CS"/>
</dbReference>
<sequence length="215" mass="24458">MRHVVRVMLFFFLIGLGCLPVSAQTGDWRIREIQDRFKKIEAHCSALELEQVRTQLKSLGDEYPEVKRESAFQKMASDITFVGKDAGSLKVKMWFQGEAKFEDSPVTLVLFWEEWCPHCRDEIGHIQDLFQRYHEKGVNVVALTRITEKSTVTSVISFLTERDLTFSIAREDGTMSDRFGVFGVPAAALVKDGKIIWRGPPKLLADQTLTTALSM</sequence>